<dbReference type="PANTHER" id="PTHR43464:SF83">
    <property type="entry name" value="MALONYL-[ACYL-CARRIER PROTEIN] O-METHYLTRANSFERASE"/>
    <property type="match status" value="1"/>
</dbReference>
<reference evidence="2" key="1">
    <citation type="journal article" date="2014" name="Int. J. Syst. Evol. Microbiol.">
        <title>Complete genome sequence of Corynebacterium casei LMG S-19264T (=DSM 44701T), isolated from a smear-ripened cheese.</title>
        <authorList>
            <consortium name="US DOE Joint Genome Institute (JGI-PGF)"/>
            <person name="Walter F."/>
            <person name="Albersmeier A."/>
            <person name="Kalinowski J."/>
            <person name="Ruckert C."/>
        </authorList>
    </citation>
    <scope>NUCLEOTIDE SEQUENCE</scope>
    <source>
        <strain evidence="2">VKM Ac-1020</strain>
    </source>
</reference>
<protein>
    <recommendedName>
        <fullName evidence="1">Methyltransferase domain-containing protein</fullName>
    </recommendedName>
</protein>
<dbReference type="InterPro" id="IPR041698">
    <property type="entry name" value="Methyltransf_25"/>
</dbReference>
<keyword evidence="3" id="KW-1185">Reference proteome</keyword>
<proteinExistence type="predicted"/>
<evidence type="ECO:0000313" key="2">
    <source>
        <dbReference type="EMBL" id="GLJ60817.1"/>
    </source>
</evidence>
<dbReference type="Pfam" id="PF13649">
    <property type="entry name" value="Methyltransf_25"/>
    <property type="match status" value="1"/>
</dbReference>
<sequence>MDQRERDERIRAYYGEHFDEGERLSSRSAAGRLEFLRVQSLVRARLQPASTVLDVGGATGTHARWLVADGHAVTLVDPVPAQVDVAARIPGVRALVGDARSLEDVDASADAVIMLGPLYHLQDRADRLRALAEALRVLRPGGVVFAGAISRLSALTKTVLARGFRDLPADEVRVLLENGTTAGSLAPAAGRFPGGHHHTAAELSHELSEAGFVDVEVVGLEGPGGMGLELMAPDEEVVAAGDVLAKRLEASPYGPDLSPHLLGIASRPHEV</sequence>
<dbReference type="EMBL" id="BSEJ01000003">
    <property type="protein sequence ID" value="GLJ60817.1"/>
    <property type="molecule type" value="Genomic_DNA"/>
</dbReference>
<dbReference type="InterPro" id="IPR029063">
    <property type="entry name" value="SAM-dependent_MTases_sf"/>
</dbReference>
<dbReference type="Gene3D" id="3.40.50.150">
    <property type="entry name" value="Vaccinia Virus protein VP39"/>
    <property type="match status" value="1"/>
</dbReference>
<evidence type="ECO:0000313" key="3">
    <source>
        <dbReference type="Proteomes" id="UP001142462"/>
    </source>
</evidence>
<dbReference type="PANTHER" id="PTHR43464">
    <property type="entry name" value="METHYLTRANSFERASE"/>
    <property type="match status" value="1"/>
</dbReference>
<reference evidence="2" key="2">
    <citation type="submission" date="2023-01" db="EMBL/GenBank/DDBJ databases">
        <authorList>
            <person name="Sun Q."/>
            <person name="Evtushenko L."/>
        </authorList>
    </citation>
    <scope>NUCLEOTIDE SEQUENCE</scope>
    <source>
        <strain evidence="2">VKM Ac-1020</strain>
    </source>
</reference>
<feature type="domain" description="Methyltransferase" evidence="1">
    <location>
        <begin position="52"/>
        <end position="142"/>
    </location>
</feature>
<dbReference type="CDD" id="cd02440">
    <property type="entry name" value="AdoMet_MTases"/>
    <property type="match status" value="1"/>
</dbReference>
<gene>
    <name evidence="2" type="ORF">GCM10017576_09460</name>
</gene>
<dbReference type="RefSeq" id="WP_271172534.1">
    <property type="nucleotide sequence ID" value="NZ_BSEJ01000003.1"/>
</dbReference>
<evidence type="ECO:0000259" key="1">
    <source>
        <dbReference type="Pfam" id="PF13649"/>
    </source>
</evidence>
<comment type="caution">
    <text evidence="2">The sequence shown here is derived from an EMBL/GenBank/DDBJ whole genome shotgun (WGS) entry which is preliminary data.</text>
</comment>
<dbReference type="GO" id="GO:0008168">
    <property type="term" value="F:methyltransferase activity"/>
    <property type="evidence" value="ECO:0007669"/>
    <property type="project" value="TreeGrafter"/>
</dbReference>
<dbReference type="AlphaFoldDB" id="A0A9W6H211"/>
<organism evidence="2 3">
    <name type="scientific">Microbacterium barkeri</name>
    <dbReference type="NCBI Taxonomy" id="33917"/>
    <lineage>
        <taxon>Bacteria</taxon>
        <taxon>Bacillati</taxon>
        <taxon>Actinomycetota</taxon>
        <taxon>Actinomycetes</taxon>
        <taxon>Micrococcales</taxon>
        <taxon>Microbacteriaceae</taxon>
        <taxon>Microbacterium</taxon>
    </lineage>
</organism>
<dbReference type="Proteomes" id="UP001142462">
    <property type="component" value="Unassembled WGS sequence"/>
</dbReference>
<accession>A0A9W6H211</accession>
<name>A0A9W6H211_9MICO</name>
<dbReference type="SUPFAM" id="SSF53335">
    <property type="entry name" value="S-adenosyl-L-methionine-dependent methyltransferases"/>
    <property type="match status" value="1"/>
</dbReference>